<dbReference type="PROSITE" id="PS51186">
    <property type="entry name" value="GNAT"/>
    <property type="match status" value="1"/>
</dbReference>
<dbReference type="InterPro" id="IPR000182">
    <property type="entry name" value="GNAT_dom"/>
</dbReference>
<dbReference type="EMBL" id="JASBNA010000007">
    <property type="protein sequence ID" value="KAK7690376.1"/>
    <property type="molecule type" value="Genomic_DNA"/>
</dbReference>
<keyword evidence="3" id="KW-1185">Reference proteome</keyword>
<name>A0AAW0GLB7_9APHY</name>
<dbReference type="Pfam" id="PF13302">
    <property type="entry name" value="Acetyltransf_3"/>
    <property type="match status" value="1"/>
</dbReference>
<sequence length="186" mass="21564">MFTTERLILRPYKQSDVDELLTDLVSYQTQLWTNPLFITPKSPKWREDWQKALEAFLFHAVLVLKNEPDKIVGLLVIGMSPRETKNRNGELGIALLPEYRNQRFGPEVVNFAVDYGFRGLGFHRMSLTAFGGNERALKVYERVGFVKEATLRKANWVEGEWQDIIQMGILEDEWRDKKKGSESISV</sequence>
<dbReference type="Gene3D" id="3.40.630.30">
    <property type="match status" value="1"/>
</dbReference>
<evidence type="ECO:0000313" key="3">
    <source>
        <dbReference type="Proteomes" id="UP001385951"/>
    </source>
</evidence>
<accession>A0AAW0GLB7</accession>
<proteinExistence type="predicted"/>
<dbReference type="AlphaFoldDB" id="A0AAW0GLB7"/>
<evidence type="ECO:0000259" key="1">
    <source>
        <dbReference type="PROSITE" id="PS51186"/>
    </source>
</evidence>
<comment type="caution">
    <text evidence="2">The sequence shown here is derived from an EMBL/GenBank/DDBJ whole genome shotgun (WGS) entry which is preliminary data.</text>
</comment>
<dbReference type="CDD" id="cd04301">
    <property type="entry name" value="NAT_SF"/>
    <property type="match status" value="1"/>
</dbReference>
<feature type="domain" description="N-acetyltransferase" evidence="1">
    <location>
        <begin position="7"/>
        <end position="168"/>
    </location>
</feature>
<dbReference type="InterPro" id="IPR016181">
    <property type="entry name" value="Acyl_CoA_acyltransferase"/>
</dbReference>
<organism evidence="2 3">
    <name type="scientific">Cerrena zonata</name>
    <dbReference type="NCBI Taxonomy" id="2478898"/>
    <lineage>
        <taxon>Eukaryota</taxon>
        <taxon>Fungi</taxon>
        <taxon>Dikarya</taxon>
        <taxon>Basidiomycota</taxon>
        <taxon>Agaricomycotina</taxon>
        <taxon>Agaricomycetes</taxon>
        <taxon>Polyporales</taxon>
        <taxon>Cerrenaceae</taxon>
        <taxon>Cerrena</taxon>
    </lineage>
</organism>
<dbReference type="SUPFAM" id="SSF55729">
    <property type="entry name" value="Acyl-CoA N-acyltransferases (Nat)"/>
    <property type="match status" value="1"/>
</dbReference>
<gene>
    <name evidence="2" type="ORF">QCA50_007034</name>
</gene>
<dbReference type="Proteomes" id="UP001385951">
    <property type="component" value="Unassembled WGS sequence"/>
</dbReference>
<evidence type="ECO:0000313" key="2">
    <source>
        <dbReference type="EMBL" id="KAK7690376.1"/>
    </source>
</evidence>
<dbReference type="PANTHER" id="PTHR43415">
    <property type="entry name" value="SPERMIDINE N(1)-ACETYLTRANSFERASE"/>
    <property type="match status" value="1"/>
</dbReference>
<dbReference type="PANTHER" id="PTHR43415:SF3">
    <property type="entry name" value="GNAT-FAMILY ACETYLTRANSFERASE"/>
    <property type="match status" value="1"/>
</dbReference>
<dbReference type="GO" id="GO:0016747">
    <property type="term" value="F:acyltransferase activity, transferring groups other than amino-acyl groups"/>
    <property type="evidence" value="ECO:0007669"/>
    <property type="project" value="InterPro"/>
</dbReference>
<protein>
    <recommendedName>
        <fullName evidence="1">N-acetyltransferase domain-containing protein</fullName>
    </recommendedName>
</protein>
<reference evidence="2 3" key="1">
    <citation type="submission" date="2022-09" db="EMBL/GenBank/DDBJ databases">
        <authorList>
            <person name="Palmer J.M."/>
        </authorList>
    </citation>
    <scope>NUCLEOTIDE SEQUENCE [LARGE SCALE GENOMIC DNA]</scope>
    <source>
        <strain evidence="2 3">DSM 7382</strain>
    </source>
</reference>